<proteinExistence type="predicted"/>
<dbReference type="Gene3D" id="3.40.630.30">
    <property type="match status" value="1"/>
</dbReference>
<evidence type="ECO:0000313" key="3">
    <source>
        <dbReference type="Proteomes" id="UP000507470"/>
    </source>
</evidence>
<dbReference type="AlphaFoldDB" id="A0A6J8C6B4"/>
<keyword evidence="3" id="KW-1185">Reference proteome</keyword>
<dbReference type="Pfam" id="PF24066">
    <property type="entry name" value="Hisat_C"/>
    <property type="match status" value="1"/>
</dbReference>
<evidence type="ECO:0000313" key="2">
    <source>
        <dbReference type="EMBL" id="CAC5391873.1"/>
    </source>
</evidence>
<sequence>MFRTSLSRWTSNSLGGLISNRLFHFGITNNLALESTNYKVNVSQGLYGDCDSTVNIRKATLSDYNTVIAIPHQINTTDHLVDRYCSFISRKTNTGYVANVNGKDVGFLLTHLIDDGSTLVLDKLRIKQDSDNKKIKKAVYEHIKQTQDPTIKTASMTPHPEMTDTYVLEECSDKEWNLVTVKTKETFHTKITDLHEKLKKHSIQLKSSKRLFGHDVKKVVSFPESYRHLFKDERLLKSDILYKPVVSNVDLVMDKRTLVVGSNMSSSSSVLLSFGTYSYTTEGLHYNLSFNGNTNECVDEHLFIHMISLLNRGNRNVTFEIYVDESKDMLTVEESLKIYGFHKSKIDNQNNVGWYEKSLC</sequence>
<dbReference type="SUPFAM" id="SSF55729">
    <property type="entry name" value="Acyl-CoA N-acyltransferases (Nat)"/>
    <property type="match status" value="1"/>
</dbReference>
<dbReference type="Proteomes" id="UP000507470">
    <property type="component" value="Unassembled WGS sequence"/>
</dbReference>
<feature type="domain" description="Histidine N-acetyltransferase C-terminal" evidence="1">
    <location>
        <begin position="207"/>
        <end position="324"/>
    </location>
</feature>
<dbReference type="InterPro" id="IPR016181">
    <property type="entry name" value="Acyl_CoA_acyltransferase"/>
</dbReference>
<name>A0A6J8C6B4_MYTCO</name>
<dbReference type="PANTHER" id="PTHR47403:SF6">
    <property type="entry name" value="N-ACETYLTRANSFERASE DOMAIN-CONTAINING PROTEIN"/>
    <property type="match status" value="1"/>
</dbReference>
<organism evidence="2 3">
    <name type="scientific">Mytilus coruscus</name>
    <name type="common">Sea mussel</name>
    <dbReference type="NCBI Taxonomy" id="42192"/>
    <lineage>
        <taxon>Eukaryota</taxon>
        <taxon>Metazoa</taxon>
        <taxon>Spiralia</taxon>
        <taxon>Lophotrochozoa</taxon>
        <taxon>Mollusca</taxon>
        <taxon>Bivalvia</taxon>
        <taxon>Autobranchia</taxon>
        <taxon>Pteriomorphia</taxon>
        <taxon>Mytilida</taxon>
        <taxon>Mytiloidea</taxon>
        <taxon>Mytilidae</taxon>
        <taxon>Mytilinae</taxon>
        <taxon>Mytilus</taxon>
    </lineage>
</organism>
<dbReference type="PANTHER" id="PTHR47403">
    <property type="entry name" value="LOC100145250 PROTEIN"/>
    <property type="match status" value="1"/>
</dbReference>
<dbReference type="EMBL" id="CACVKT020004853">
    <property type="protein sequence ID" value="CAC5391873.1"/>
    <property type="molecule type" value="Genomic_DNA"/>
</dbReference>
<evidence type="ECO:0000259" key="1">
    <source>
        <dbReference type="Pfam" id="PF24066"/>
    </source>
</evidence>
<gene>
    <name evidence="2" type="ORF">MCOR_26852</name>
</gene>
<dbReference type="InterPro" id="IPR056483">
    <property type="entry name" value="Hisat_C"/>
</dbReference>
<protein>
    <recommendedName>
        <fullName evidence="1">Histidine N-acetyltransferase C-terminal domain-containing protein</fullName>
    </recommendedName>
</protein>
<accession>A0A6J8C6B4</accession>
<reference evidence="2 3" key="1">
    <citation type="submission" date="2020-06" db="EMBL/GenBank/DDBJ databases">
        <authorList>
            <person name="Li R."/>
            <person name="Bekaert M."/>
        </authorList>
    </citation>
    <scope>NUCLEOTIDE SEQUENCE [LARGE SCALE GENOMIC DNA]</scope>
    <source>
        <strain evidence="3">wild</strain>
    </source>
</reference>
<dbReference type="OrthoDB" id="8889733at2759"/>